<proteinExistence type="predicted"/>
<evidence type="ECO:0000313" key="1">
    <source>
        <dbReference type="EMBL" id="GBP40674.1"/>
    </source>
</evidence>
<comment type="caution">
    <text evidence="1">The sequence shown here is derived from an EMBL/GenBank/DDBJ whole genome shotgun (WGS) entry which is preliminary data.</text>
</comment>
<dbReference type="AlphaFoldDB" id="A0A4C1VS82"/>
<organism evidence="1 2">
    <name type="scientific">Eumeta variegata</name>
    <name type="common">Bagworm moth</name>
    <name type="synonym">Eumeta japonica</name>
    <dbReference type="NCBI Taxonomy" id="151549"/>
    <lineage>
        <taxon>Eukaryota</taxon>
        <taxon>Metazoa</taxon>
        <taxon>Ecdysozoa</taxon>
        <taxon>Arthropoda</taxon>
        <taxon>Hexapoda</taxon>
        <taxon>Insecta</taxon>
        <taxon>Pterygota</taxon>
        <taxon>Neoptera</taxon>
        <taxon>Endopterygota</taxon>
        <taxon>Lepidoptera</taxon>
        <taxon>Glossata</taxon>
        <taxon>Ditrysia</taxon>
        <taxon>Tineoidea</taxon>
        <taxon>Psychidae</taxon>
        <taxon>Oiketicinae</taxon>
        <taxon>Eumeta</taxon>
    </lineage>
</organism>
<dbReference type="OrthoDB" id="10017160at2759"/>
<reference evidence="1 2" key="1">
    <citation type="journal article" date="2019" name="Commun. Biol.">
        <title>The bagworm genome reveals a unique fibroin gene that provides high tensile strength.</title>
        <authorList>
            <person name="Kono N."/>
            <person name="Nakamura H."/>
            <person name="Ohtoshi R."/>
            <person name="Tomita M."/>
            <person name="Numata K."/>
            <person name="Arakawa K."/>
        </authorList>
    </citation>
    <scope>NUCLEOTIDE SEQUENCE [LARGE SCALE GENOMIC DNA]</scope>
</reference>
<dbReference type="Proteomes" id="UP000299102">
    <property type="component" value="Unassembled WGS sequence"/>
</dbReference>
<keyword evidence="2" id="KW-1185">Reference proteome</keyword>
<protein>
    <submittedName>
        <fullName evidence="1">Uncharacterized protein</fullName>
    </submittedName>
</protein>
<sequence>MNLVQKLLQVHLNVQQLCTLWTLHDLTVTGDESCVHCFEPERKRQSAEWVFPFEGLRRKIKGAEALVIENTNLCYAPITFFPATAQDRRGRFSNANFSDTLSQRDVAMSKFNYYETKRENIPSSGAAVPTSSAAMIQSLLPSDSGQGCAEVAGIPVIPEI</sequence>
<gene>
    <name evidence="1" type="ORF">EVAR_36410_1</name>
</gene>
<dbReference type="EMBL" id="BGZK01000386">
    <property type="protein sequence ID" value="GBP40674.1"/>
    <property type="molecule type" value="Genomic_DNA"/>
</dbReference>
<name>A0A4C1VS82_EUMVA</name>
<evidence type="ECO:0000313" key="2">
    <source>
        <dbReference type="Proteomes" id="UP000299102"/>
    </source>
</evidence>
<accession>A0A4C1VS82</accession>